<reference evidence="1 2" key="1">
    <citation type="journal article" date="2020" name="J. Gen. Virol.">
        <title>Characterization of tulip streak virus, a novel virus associated with the family Phenuiviridae.</title>
        <authorList>
            <person name="Neriya Y."/>
            <person name="Morikawa T."/>
            <person name="Hamamoto K."/>
            <person name="Noguchi K."/>
            <person name="Kobayashi T."/>
            <person name="Suzuki T."/>
            <person name="Nishigawa H."/>
            <person name="Natsuaki T."/>
        </authorList>
    </citation>
    <scope>NUCLEOTIDE SEQUENCE [LARGE SCALE GENOMIC DNA]</scope>
    <source>
        <strain evidence="1">JP</strain>
    </source>
</reference>
<gene>
    <name evidence="1" type="primary">p20</name>
</gene>
<name>A0A7R7DYV3_9VIRU</name>
<proteinExistence type="predicted"/>
<accession>A0A7R7DYV3</accession>
<sequence>MLRKLNIVITPPHPCSWRHASRRAYPAKFLWQVPLIIKSSYLSIFHQYAENGVGVHAENLHQPRNRHSGLIVGSAEFNIQLVFRFSQLLSTCRVGSRDDGFPSLSTTKTSGEAEHDHHEERILHRCVLFDLVGDQPEYGHRIKASERDFLGHLQDALIWNDFIDHIDHHLVFSLSNA</sequence>
<keyword evidence="2" id="KW-1185">Reference proteome</keyword>
<organism evidence="1 2">
    <name type="scientific">Tulip streak virus</name>
    <dbReference type="NCBI Taxonomy" id="2761348"/>
    <lineage>
        <taxon>Viruses</taxon>
        <taxon>Riboviria</taxon>
        <taxon>Orthornavirae</taxon>
        <taxon>Negarnaviricota</taxon>
        <taxon>Polyploviricotina</taxon>
        <taxon>Bunyaviricetes</taxon>
        <taxon>Hareavirales</taxon>
        <taxon>Konkoviridae</taxon>
        <taxon>Olpivirus</taxon>
        <taxon>Olpivirus tulipae</taxon>
    </lineage>
</organism>
<dbReference type="Proteomes" id="UP001250126">
    <property type="component" value="Genome"/>
</dbReference>
<dbReference type="EMBL" id="LC571988">
    <property type="protein sequence ID" value="BCK51611.1"/>
    <property type="molecule type" value="Genomic_RNA"/>
</dbReference>
<evidence type="ECO:0000313" key="1">
    <source>
        <dbReference type="EMBL" id="BCK51611.1"/>
    </source>
</evidence>
<evidence type="ECO:0000313" key="2">
    <source>
        <dbReference type="Proteomes" id="UP001250126"/>
    </source>
</evidence>
<protein>
    <submittedName>
        <fullName evidence="1">Uncharacterized protein</fullName>
    </submittedName>
</protein>